<evidence type="ECO:0000256" key="4">
    <source>
        <dbReference type="ARBA" id="ARBA00022475"/>
    </source>
</evidence>
<feature type="region of interest" description="Disordered" evidence="10">
    <location>
        <begin position="264"/>
        <end position="328"/>
    </location>
</feature>
<keyword evidence="5 11" id="KW-0812">Transmembrane</keyword>
<feature type="compositionally biased region" description="Low complexity" evidence="10">
    <location>
        <begin position="296"/>
        <end position="313"/>
    </location>
</feature>
<evidence type="ECO:0000256" key="7">
    <source>
        <dbReference type="ARBA" id="ARBA00023136"/>
    </source>
</evidence>
<feature type="transmembrane region" description="Helical" evidence="11">
    <location>
        <begin position="7"/>
        <end position="27"/>
    </location>
</feature>
<reference evidence="14 15" key="1">
    <citation type="journal article" date="2017" name="Water Res.">
        <title>Comammox in drinking water systems.</title>
        <authorList>
            <person name="Wang Y."/>
            <person name="Ma L."/>
            <person name="Mao Y."/>
            <person name="Jiang X."/>
            <person name="Xia Y."/>
            <person name="Yu K."/>
            <person name="Li B."/>
            <person name="Zhang T."/>
        </authorList>
    </citation>
    <scope>NUCLEOTIDE SEQUENCE [LARGE SCALE GENOMIC DNA]</scope>
    <source>
        <strain evidence="14">SG_bin8</strain>
    </source>
</reference>
<dbReference type="NCBIfam" id="TIGR00206">
    <property type="entry name" value="fliF"/>
    <property type="match status" value="1"/>
</dbReference>
<evidence type="ECO:0000256" key="3">
    <source>
        <dbReference type="ARBA" id="ARBA00007971"/>
    </source>
</evidence>
<dbReference type="GO" id="GO:0003774">
    <property type="term" value="F:cytoskeletal motor activity"/>
    <property type="evidence" value="ECO:0007669"/>
    <property type="project" value="InterPro"/>
</dbReference>
<evidence type="ECO:0000256" key="1">
    <source>
        <dbReference type="ARBA" id="ARBA00004117"/>
    </source>
</evidence>
<evidence type="ECO:0000256" key="11">
    <source>
        <dbReference type="SAM" id="Phobius"/>
    </source>
</evidence>
<keyword evidence="6 11" id="KW-1133">Transmembrane helix</keyword>
<dbReference type="Pfam" id="PF01514">
    <property type="entry name" value="YscJ_FliF"/>
    <property type="match status" value="1"/>
</dbReference>
<comment type="similarity">
    <text evidence="3 9">Belongs to the FliF family.</text>
</comment>
<feature type="transmembrane region" description="Helical" evidence="11">
    <location>
        <begin position="428"/>
        <end position="449"/>
    </location>
</feature>
<comment type="function">
    <text evidence="9">The M ring may be actively involved in energy transduction.</text>
</comment>
<dbReference type="GO" id="GO:0009431">
    <property type="term" value="C:bacterial-type flagellum basal body, MS ring"/>
    <property type="evidence" value="ECO:0007669"/>
    <property type="project" value="InterPro"/>
</dbReference>
<dbReference type="PRINTS" id="PR01009">
    <property type="entry name" value="FLGMRINGFLIF"/>
</dbReference>
<dbReference type="Proteomes" id="UP000192872">
    <property type="component" value="Unassembled WGS sequence"/>
</dbReference>
<feature type="domain" description="Flagellar M-ring C-terminal" evidence="13">
    <location>
        <begin position="234"/>
        <end position="402"/>
    </location>
</feature>
<evidence type="ECO:0000313" key="15">
    <source>
        <dbReference type="Proteomes" id="UP000192872"/>
    </source>
</evidence>
<dbReference type="GO" id="GO:0005886">
    <property type="term" value="C:plasma membrane"/>
    <property type="evidence" value="ECO:0007669"/>
    <property type="project" value="UniProtKB-SubCell"/>
</dbReference>
<dbReference type="InterPro" id="IPR013556">
    <property type="entry name" value="Flag_M-ring_C"/>
</dbReference>
<evidence type="ECO:0000256" key="10">
    <source>
        <dbReference type="SAM" id="MobiDB-lite"/>
    </source>
</evidence>
<dbReference type="InterPro" id="IPR043427">
    <property type="entry name" value="YscJ/FliF"/>
</dbReference>
<feature type="domain" description="Flagellar M-ring N-terminal" evidence="12">
    <location>
        <begin position="28"/>
        <end position="201"/>
    </location>
</feature>
<name>A0A1W9I506_9HYPH</name>
<dbReference type="Gene3D" id="3.30.300.30">
    <property type="match status" value="1"/>
</dbReference>
<dbReference type="GO" id="GO:0071973">
    <property type="term" value="P:bacterial-type flagellum-dependent cell motility"/>
    <property type="evidence" value="ECO:0007669"/>
    <property type="project" value="InterPro"/>
</dbReference>
<dbReference type="STRING" id="1827387.A4S15_04225"/>
<evidence type="ECO:0000256" key="6">
    <source>
        <dbReference type="ARBA" id="ARBA00022989"/>
    </source>
</evidence>
<dbReference type="InterPro" id="IPR000067">
    <property type="entry name" value="FlgMring_FliF"/>
</dbReference>
<evidence type="ECO:0000256" key="2">
    <source>
        <dbReference type="ARBA" id="ARBA00004651"/>
    </source>
</evidence>
<comment type="caution">
    <text evidence="14">The sequence shown here is derived from an EMBL/GenBank/DDBJ whole genome shotgun (WGS) entry which is preliminary data.</text>
</comment>
<dbReference type="EMBL" id="LWDL01000001">
    <property type="protein sequence ID" value="OQW54806.1"/>
    <property type="molecule type" value="Genomic_DNA"/>
</dbReference>
<keyword evidence="8 9" id="KW-0975">Bacterial flagellum</keyword>
<keyword evidence="4" id="KW-1003">Cell membrane</keyword>
<gene>
    <name evidence="14" type="ORF">A4S15_04225</name>
</gene>
<organism evidence="14 15">
    <name type="scientific">Candidatus Raskinella chloraquaticus</name>
    <dbReference type="NCBI Taxonomy" id="1951219"/>
    <lineage>
        <taxon>Bacteria</taxon>
        <taxon>Pseudomonadati</taxon>
        <taxon>Pseudomonadota</taxon>
        <taxon>Alphaproteobacteria</taxon>
        <taxon>Hyphomicrobiales</taxon>
        <taxon>Phreatobacteraceae</taxon>
        <taxon>Candidatus Raskinella</taxon>
    </lineage>
</organism>
<dbReference type="InterPro" id="IPR006182">
    <property type="entry name" value="FliF_N_dom"/>
</dbReference>
<protein>
    <recommendedName>
        <fullName evidence="9">Flagellar M-ring protein</fullName>
    </recommendedName>
</protein>
<dbReference type="Pfam" id="PF08345">
    <property type="entry name" value="YscJ_FliF_C"/>
    <property type="match status" value="1"/>
</dbReference>
<evidence type="ECO:0000256" key="8">
    <source>
        <dbReference type="ARBA" id="ARBA00023143"/>
    </source>
</evidence>
<evidence type="ECO:0000259" key="13">
    <source>
        <dbReference type="Pfam" id="PF08345"/>
    </source>
</evidence>
<dbReference type="InterPro" id="IPR045851">
    <property type="entry name" value="AMP-bd_C_sf"/>
</dbReference>
<feature type="compositionally biased region" description="Polar residues" evidence="10">
    <location>
        <begin position="270"/>
        <end position="291"/>
    </location>
</feature>
<comment type="subcellular location">
    <subcellularLocation>
        <location evidence="1 9">Bacterial flagellum basal body</location>
    </subcellularLocation>
    <subcellularLocation>
        <location evidence="2">Cell membrane</location>
        <topology evidence="2">Multi-pass membrane protein</topology>
    </subcellularLocation>
</comment>
<dbReference type="PIRSF" id="PIRSF004862">
    <property type="entry name" value="FliF"/>
    <property type="match status" value="1"/>
</dbReference>
<evidence type="ECO:0000256" key="9">
    <source>
        <dbReference type="PIRNR" id="PIRNR004862"/>
    </source>
</evidence>
<dbReference type="AlphaFoldDB" id="A0A1W9I506"/>
<feature type="compositionally biased region" description="Basic and acidic residues" evidence="10">
    <location>
        <begin position="314"/>
        <end position="324"/>
    </location>
</feature>
<proteinExistence type="inferred from homology"/>
<sequence length="566" mass="61108">MGAARLAAMGGVAVILIGFFAFLILRWQTPDYTVLIADVSLQESAQIARELERLQVKYEARNEGATLLVPKLELPRIRMRLAEQGLPKGGGVGYEIFDKGESLGTTAFLQNINQLRALEGEIARSIRSLDRVQGARIHLVVPERALFARDRQDPTASIVLNVRGALEQSKVRAIQHLVASAVPGLKPQNIAIIDENGQLLASAKGDDAAAAASGLDERRLAQETRLRGEIEDILGKIVGPKRVRVQVAAELEYNRITQTQDLFDPEQKVVRSTQTRNEKSASQQGNNQVTVGNELPGAPGRGAPPAANANAADAQRENGEKSEEITNFEISRTQRQEVTEAGRLKRISVAVVVDGVYERQGDAVTYQPRPAEELERIAAIVRSAIGFNEGRGDKIEVVNLRFAEGPTLPAAEAKDFTANFLSYTRQEIVNLVEIGLTFLLGILILLLIVRPMLKTALSGREAAGKMLEAASMEAASGDHMMMSHGAGGEGASGQAMIDNGAKSSVRVSESAQIVLPESATARAIEVASVTSEMHAQAVERIGDIVNQNPREAAQIIRNWMYESAAA</sequence>
<evidence type="ECO:0000313" key="14">
    <source>
        <dbReference type="EMBL" id="OQW54806.1"/>
    </source>
</evidence>
<evidence type="ECO:0000256" key="5">
    <source>
        <dbReference type="ARBA" id="ARBA00022692"/>
    </source>
</evidence>
<accession>A0A1W9I506</accession>
<dbReference type="PANTHER" id="PTHR30046:SF0">
    <property type="entry name" value="FLAGELLAR M-RING PROTEIN"/>
    <property type="match status" value="1"/>
</dbReference>
<dbReference type="PANTHER" id="PTHR30046">
    <property type="entry name" value="FLAGELLAR M-RING PROTEIN"/>
    <property type="match status" value="1"/>
</dbReference>
<evidence type="ECO:0000259" key="12">
    <source>
        <dbReference type="Pfam" id="PF01514"/>
    </source>
</evidence>
<keyword evidence="7 11" id="KW-0472">Membrane</keyword>